<protein>
    <recommendedName>
        <fullName evidence="4">Zn(2)-C6 fungal-type domain-containing protein</fullName>
    </recommendedName>
</protein>
<dbReference type="GO" id="GO:0045944">
    <property type="term" value="P:positive regulation of transcription by RNA polymerase II"/>
    <property type="evidence" value="ECO:0007669"/>
    <property type="project" value="TreeGrafter"/>
</dbReference>
<dbReference type="Proteomes" id="UP000624244">
    <property type="component" value="Unassembled WGS sequence"/>
</dbReference>
<keyword evidence="2" id="KW-0539">Nucleus</keyword>
<dbReference type="InterPro" id="IPR021858">
    <property type="entry name" value="Fun_TF"/>
</dbReference>
<feature type="region of interest" description="Disordered" evidence="3">
    <location>
        <begin position="772"/>
        <end position="792"/>
    </location>
</feature>
<evidence type="ECO:0000313" key="5">
    <source>
        <dbReference type="EMBL" id="KAF5849313.1"/>
    </source>
</evidence>
<dbReference type="PROSITE" id="PS50048">
    <property type="entry name" value="ZN2_CY6_FUNGAL_2"/>
    <property type="match status" value="1"/>
</dbReference>
<evidence type="ECO:0000259" key="4">
    <source>
        <dbReference type="PROSITE" id="PS50048"/>
    </source>
</evidence>
<dbReference type="GO" id="GO:0000981">
    <property type="term" value="F:DNA-binding transcription factor activity, RNA polymerase II-specific"/>
    <property type="evidence" value="ECO:0007669"/>
    <property type="project" value="InterPro"/>
</dbReference>
<feature type="domain" description="Zn(2)-C6 fungal-type" evidence="4">
    <location>
        <begin position="10"/>
        <end position="38"/>
    </location>
</feature>
<feature type="compositionally biased region" description="Polar residues" evidence="3">
    <location>
        <begin position="782"/>
        <end position="791"/>
    </location>
</feature>
<evidence type="ECO:0000313" key="6">
    <source>
        <dbReference type="Proteomes" id="UP000624244"/>
    </source>
</evidence>
<reference evidence="5" key="1">
    <citation type="submission" date="2019-11" db="EMBL/GenBank/DDBJ databases">
        <title>Bipolaris sorokiniana Genome sequencing.</title>
        <authorList>
            <person name="Wang H."/>
        </authorList>
    </citation>
    <scope>NUCLEOTIDE SEQUENCE</scope>
</reference>
<evidence type="ECO:0000256" key="1">
    <source>
        <dbReference type="ARBA" id="ARBA00004123"/>
    </source>
</evidence>
<evidence type="ECO:0000256" key="2">
    <source>
        <dbReference type="ARBA" id="ARBA00023242"/>
    </source>
</evidence>
<dbReference type="AlphaFoldDB" id="A0A8H5ZKA0"/>
<dbReference type="PANTHER" id="PTHR37534:SF26">
    <property type="entry name" value="TRANSCRIPTION FACTOR, PUTATIVE-RELATED"/>
    <property type="match status" value="1"/>
</dbReference>
<feature type="compositionally biased region" description="Basic and acidic residues" evidence="3">
    <location>
        <begin position="772"/>
        <end position="781"/>
    </location>
</feature>
<dbReference type="EMBL" id="WNKQ01000009">
    <property type="protein sequence ID" value="KAF5849313.1"/>
    <property type="molecule type" value="Genomic_DNA"/>
</dbReference>
<dbReference type="InterPro" id="IPR036864">
    <property type="entry name" value="Zn2-C6_fun-type_DNA-bd_sf"/>
</dbReference>
<dbReference type="GO" id="GO:0000976">
    <property type="term" value="F:transcription cis-regulatory region binding"/>
    <property type="evidence" value="ECO:0007669"/>
    <property type="project" value="TreeGrafter"/>
</dbReference>
<dbReference type="GO" id="GO:0008270">
    <property type="term" value="F:zinc ion binding"/>
    <property type="evidence" value="ECO:0007669"/>
    <property type="project" value="InterPro"/>
</dbReference>
<dbReference type="SMART" id="SM00066">
    <property type="entry name" value="GAL4"/>
    <property type="match status" value="1"/>
</dbReference>
<dbReference type="SUPFAM" id="SSF57701">
    <property type="entry name" value="Zn2/Cys6 DNA-binding domain"/>
    <property type="match status" value="1"/>
</dbReference>
<evidence type="ECO:0000256" key="3">
    <source>
        <dbReference type="SAM" id="MobiDB-lite"/>
    </source>
</evidence>
<comment type="subcellular location">
    <subcellularLocation>
        <location evidence="1">Nucleus</location>
    </subcellularLocation>
</comment>
<proteinExistence type="predicted"/>
<dbReference type="PROSITE" id="PS00463">
    <property type="entry name" value="ZN2_CY6_FUNGAL_1"/>
    <property type="match status" value="1"/>
</dbReference>
<dbReference type="Pfam" id="PF11951">
    <property type="entry name" value="Fungal_trans_2"/>
    <property type="match status" value="1"/>
</dbReference>
<organism evidence="5 6">
    <name type="scientific">Cochliobolus sativus</name>
    <name type="common">Common root rot and spot blotch fungus</name>
    <name type="synonym">Bipolaris sorokiniana</name>
    <dbReference type="NCBI Taxonomy" id="45130"/>
    <lineage>
        <taxon>Eukaryota</taxon>
        <taxon>Fungi</taxon>
        <taxon>Dikarya</taxon>
        <taxon>Ascomycota</taxon>
        <taxon>Pezizomycotina</taxon>
        <taxon>Dothideomycetes</taxon>
        <taxon>Pleosporomycetidae</taxon>
        <taxon>Pleosporales</taxon>
        <taxon>Pleosporineae</taxon>
        <taxon>Pleosporaceae</taxon>
        <taxon>Bipolaris</taxon>
    </lineage>
</organism>
<dbReference type="PANTHER" id="PTHR37534">
    <property type="entry name" value="TRANSCRIPTIONAL ACTIVATOR PROTEIN UGA3"/>
    <property type="match status" value="1"/>
</dbReference>
<accession>A0A8H5ZKA0</accession>
<sequence length="1177" mass="131023">MATETRSQDGCWSCRLRKKKCDERRPICTECMCLGLDCHGFGTRPAWMDRGARQKAQAAKMKEKLAQLTKSRRHKQVRTQNDWVAKQPPNSHTERSTIRIDAPDASSGMLMDHEPSSPTQTFGDTSQDEFARSRLAEALEEEDQNTIVSDALASSDDSGSQRIFDDMTFLSGYPVTLAPSRNANFQTSLEGMDFLSEQNFDLPELESILTGSLHMAQGTAGLGVADDLCEAYLSPPESQISTAYPSYGTSAFILPIGDMEDAILLAYCIEKVFNWQFPFCSTLLSGFSQGYFLWLMSKSRPLYLASLALSSSHKSRQKAVEESCSKLRYEDHAGRYNVATEEFHRNLRTPKAADDISMLACTVLLISSSLLQGGKVDWTSHLRTGTSLIAPWIAQAQHDTNSASPKSLEESSRDFFIISIIRVDILSAINQDSAPGLSHNYKEWFTSTRQQFSLEAVCGCSNWIFEVLLDVYLLRDWKKKTRAEGLLSLWELTSKANTIQVDLEKKMTSNMILLRKSKENVEQQQQQDKDRPLQSGAQGQYDICVVNHTFACAVSVLLEVIVSGAYPRLPEVKQKAGRALDALADIKDNARLLEVLGWPLFVVGCVVEEERHGFFRQLLSCQLRNSVTLCGLLDVLEECWKSRASGEVRDENFDYSHLRIHKSRNVLIMLNITPDVASVGLAPSNGQRAVPSSDRVPDVSGPAYQMRRNIAKVWCRNCCKSNRVCERGIRLNFIDIQTSTPHTGLIDLPPGTQLKFHDESRAIASGYAVGPQKDKNIDTSHTEPTLQTGLPQTGLPKYGAIPPMEMTSCAEQAALVPAQCSSLPSLRVITNHDEGLLMEIFLSKVAPWMDCLVASKPFTNITPFYALSQPALYSMVMACGERYLMPTEESLYYEKACQGLELEIAKPNADYLLCVTISALLHAYETMSDGANKNKGDSDRTRALIGEAGLSGGNSSLFGACFWAYKLNSVLDSLVRNSRLTCDAERMDMALNAVQSTGTNNGILYCEEDLWAYRMVSVCAKVAALHTEVAQGIYGDSMDRLRQDREQYKGWCDEWASNVPRSMMPLCYIPPPDEDSKSETTTHFPQVLFVGSSATVARLLYHVSCLLLVRIGVAERSAEAQEAQCRQIRHAMDICGIASQGEDKYGTLFLDEKAYELFFFTLLLLFVDRDTLMTNSA</sequence>
<dbReference type="CDD" id="cd00067">
    <property type="entry name" value="GAL4"/>
    <property type="match status" value="1"/>
</dbReference>
<dbReference type="GO" id="GO:0005634">
    <property type="term" value="C:nucleus"/>
    <property type="evidence" value="ECO:0007669"/>
    <property type="project" value="UniProtKB-SubCell"/>
</dbReference>
<feature type="region of interest" description="Disordered" evidence="3">
    <location>
        <begin position="105"/>
        <end position="128"/>
    </location>
</feature>
<feature type="compositionally biased region" description="Polar residues" evidence="3">
    <location>
        <begin position="116"/>
        <end position="125"/>
    </location>
</feature>
<dbReference type="Pfam" id="PF00172">
    <property type="entry name" value="Zn_clus"/>
    <property type="match status" value="1"/>
</dbReference>
<dbReference type="InterPro" id="IPR001138">
    <property type="entry name" value="Zn2Cys6_DnaBD"/>
</dbReference>
<gene>
    <name evidence="5" type="ORF">GGP41_006203</name>
</gene>
<name>A0A8H5ZKA0_COCSA</name>
<dbReference type="Gene3D" id="4.10.240.10">
    <property type="entry name" value="Zn(2)-C6 fungal-type DNA-binding domain"/>
    <property type="match status" value="1"/>
</dbReference>
<comment type="caution">
    <text evidence="5">The sequence shown here is derived from an EMBL/GenBank/DDBJ whole genome shotgun (WGS) entry which is preliminary data.</text>
</comment>